<evidence type="ECO:0000256" key="1">
    <source>
        <dbReference type="ARBA" id="ARBA00000677"/>
    </source>
</evidence>
<dbReference type="CDD" id="cd06530">
    <property type="entry name" value="S26_SPase_I"/>
    <property type="match status" value="1"/>
</dbReference>
<dbReference type="PRINTS" id="PR00727">
    <property type="entry name" value="LEADERPTASE"/>
</dbReference>
<reference evidence="10" key="2">
    <citation type="submission" date="2020-09" db="EMBL/GenBank/DDBJ databases">
        <authorList>
            <person name="Sun Q."/>
            <person name="Zhou Y."/>
        </authorList>
    </citation>
    <scope>NUCLEOTIDE SEQUENCE</scope>
    <source>
        <strain evidence="10">CGMCC 4.5737</strain>
    </source>
</reference>
<dbReference type="SUPFAM" id="SSF51306">
    <property type="entry name" value="LexA/Signal peptidase"/>
    <property type="match status" value="1"/>
</dbReference>
<dbReference type="PANTHER" id="PTHR43390:SF1">
    <property type="entry name" value="CHLOROPLAST PROCESSING PEPTIDASE"/>
    <property type="match status" value="1"/>
</dbReference>
<dbReference type="GO" id="GO:0005886">
    <property type="term" value="C:plasma membrane"/>
    <property type="evidence" value="ECO:0007669"/>
    <property type="project" value="UniProtKB-SubCell"/>
</dbReference>
<evidence type="ECO:0000313" key="10">
    <source>
        <dbReference type="EMBL" id="GGM39821.1"/>
    </source>
</evidence>
<feature type="region of interest" description="Disordered" evidence="8">
    <location>
        <begin position="1"/>
        <end position="37"/>
    </location>
</feature>
<dbReference type="EMBL" id="BMMK01000002">
    <property type="protein sequence ID" value="GGM39821.1"/>
    <property type="molecule type" value="Genomic_DNA"/>
</dbReference>
<dbReference type="GO" id="GO:0009003">
    <property type="term" value="F:signal peptidase activity"/>
    <property type="evidence" value="ECO:0007669"/>
    <property type="project" value="UniProtKB-EC"/>
</dbReference>
<evidence type="ECO:0000256" key="6">
    <source>
        <dbReference type="PIRSR" id="PIRSR600223-1"/>
    </source>
</evidence>
<dbReference type="InterPro" id="IPR000223">
    <property type="entry name" value="Pept_S26A_signal_pept_1"/>
</dbReference>
<name>A0A8J3FUZ7_9PSEU</name>
<keyword evidence="7" id="KW-0472">Membrane</keyword>
<comment type="subcellular location">
    <subcellularLocation>
        <location evidence="2">Cell membrane</location>
        <topology evidence="2">Single-pass type II membrane protein</topology>
    </subcellularLocation>
    <subcellularLocation>
        <location evidence="7">Membrane</location>
        <topology evidence="7">Single-pass type II membrane protein</topology>
    </subcellularLocation>
</comment>
<feature type="domain" description="Peptidase S26" evidence="9">
    <location>
        <begin position="45"/>
        <end position="247"/>
    </location>
</feature>
<keyword evidence="5 7" id="KW-0378">Hydrolase</keyword>
<dbReference type="InterPro" id="IPR036286">
    <property type="entry name" value="LexA/Signal_pep-like_sf"/>
</dbReference>
<feature type="active site" evidence="6">
    <location>
        <position position="75"/>
    </location>
</feature>
<dbReference type="GO" id="GO:0004252">
    <property type="term" value="F:serine-type endopeptidase activity"/>
    <property type="evidence" value="ECO:0007669"/>
    <property type="project" value="InterPro"/>
</dbReference>
<feature type="transmembrane region" description="Helical" evidence="7">
    <location>
        <begin position="47"/>
        <end position="70"/>
    </location>
</feature>
<evidence type="ECO:0000256" key="5">
    <source>
        <dbReference type="ARBA" id="ARBA00022801"/>
    </source>
</evidence>
<sequence>MADVVSSQAPQDDPDRPGSAKDGATADGRSGRRWKQQKKKGSFWRELPLLVLIALVLTFLIQSFIARVYVIPSGSMEQTLHGCAGCVNDRVMVDKITYHFRDPEPGDVVVFRGPESWGVNEIGSARSDNPVVRWFQDLGSAFGIGQPDERDFVKRVIAVGGQTVEWDEKAKRVKVDGKLLDEPYVYWIAGTGPEDVRPFGPVKVPAGHLWMMGDNRNGSADSREHMDGSEQGTVPVDNVIGIARFVVLPPQRWQGIDDHNPQAAPVAMNAPAWQQGLPLGAGIAGAFPVWWVGRRLREGMADRRGRHDQG</sequence>
<dbReference type="PANTHER" id="PTHR43390">
    <property type="entry name" value="SIGNAL PEPTIDASE I"/>
    <property type="match status" value="1"/>
</dbReference>
<evidence type="ECO:0000313" key="11">
    <source>
        <dbReference type="Proteomes" id="UP000637578"/>
    </source>
</evidence>
<dbReference type="InterPro" id="IPR019533">
    <property type="entry name" value="Peptidase_S26"/>
</dbReference>
<proteinExistence type="inferred from homology"/>
<feature type="compositionally biased region" description="Polar residues" evidence="8">
    <location>
        <begin position="1"/>
        <end position="10"/>
    </location>
</feature>
<organism evidence="10 11">
    <name type="scientific">Longimycelium tulufanense</name>
    <dbReference type="NCBI Taxonomy" id="907463"/>
    <lineage>
        <taxon>Bacteria</taxon>
        <taxon>Bacillati</taxon>
        <taxon>Actinomycetota</taxon>
        <taxon>Actinomycetes</taxon>
        <taxon>Pseudonocardiales</taxon>
        <taxon>Pseudonocardiaceae</taxon>
        <taxon>Longimycelium</taxon>
    </lineage>
</organism>
<evidence type="ECO:0000256" key="3">
    <source>
        <dbReference type="ARBA" id="ARBA00009370"/>
    </source>
</evidence>
<evidence type="ECO:0000256" key="2">
    <source>
        <dbReference type="ARBA" id="ARBA00004401"/>
    </source>
</evidence>
<dbReference type="NCBIfam" id="TIGR02227">
    <property type="entry name" value="sigpep_I_bact"/>
    <property type="match status" value="1"/>
</dbReference>
<dbReference type="EC" id="3.4.21.89" evidence="4 7"/>
<dbReference type="Pfam" id="PF10502">
    <property type="entry name" value="Peptidase_S26"/>
    <property type="match status" value="1"/>
</dbReference>
<keyword evidence="11" id="KW-1185">Reference proteome</keyword>
<evidence type="ECO:0000256" key="8">
    <source>
        <dbReference type="SAM" id="MobiDB-lite"/>
    </source>
</evidence>
<keyword evidence="7" id="KW-0645">Protease</keyword>
<keyword evidence="7" id="KW-1133">Transmembrane helix</keyword>
<reference evidence="10" key="1">
    <citation type="journal article" date="2014" name="Int. J. Syst. Evol. Microbiol.">
        <title>Complete genome sequence of Corynebacterium casei LMG S-19264T (=DSM 44701T), isolated from a smear-ripened cheese.</title>
        <authorList>
            <consortium name="US DOE Joint Genome Institute (JGI-PGF)"/>
            <person name="Walter F."/>
            <person name="Albersmeier A."/>
            <person name="Kalinowski J."/>
            <person name="Ruckert C."/>
        </authorList>
    </citation>
    <scope>NUCLEOTIDE SEQUENCE</scope>
    <source>
        <strain evidence="10">CGMCC 4.5737</strain>
    </source>
</reference>
<comment type="catalytic activity">
    <reaction evidence="1 7">
        <text>Cleavage of hydrophobic, N-terminal signal or leader sequences from secreted and periplasmic proteins.</text>
        <dbReference type="EC" id="3.4.21.89"/>
    </reaction>
</comment>
<dbReference type="AlphaFoldDB" id="A0A8J3FUZ7"/>
<accession>A0A8J3FUZ7</accession>
<dbReference type="Proteomes" id="UP000637578">
    <property type="component" value="Unassembled WGS sequence"/>
</dbReference>
<keyword evidence="7" id="KW-0812">Transmembrane</keyword>
<evidence type="ECO:0000256" key="4">
    <source>
        <dbReference type="ARBA" id="ARBA00013208"/>
    </source>
</evidence>
<dbReference type="RefSeq" id="WP_189053978.1">
    <property type="nucleotide sequence ID" value="NZ_BMMK01000002.1"/>
</dbReference>
<feature type="active site" evidence="6">
    <location>
        <position position="154"/>
    </location>
</feature>
<dbReference type="PROSITE" id="PS00761">
    <property type="entry name" value="SPASE_I_3"/>
    <property type="match status" value="1"/>
</dbReference>
<protein>
    <recommendedName>
        <fullName evidence="4 7">Signal peptidase I</fullName>
        <ecNumber evidence="4 7">3.4.21.89</ecNumber>
    </recommendedName>
</protein>
<gene>
    <name evidence="10" type="primary">lepB</name>
    <name evidence="10" type="ORF">GCM10012275_08380</name>
</gene>
<evidence type="ECO:0000256" key="7">
    <source>
        <dbReference type="RuleBase" id="RU362042"/>
    </source>
</evidence>
<evidence type="ECO:0000259" key="9">
    <source>
        <dbReference type="Pfam" id="PF10502"/>
    </source>
</evidence>
<comment type="similarity">
    <text evidence="3 7">Belongs to the peptidase S26 family.</text>
</comment>
<comment type="caution">
    <text evidence="10">The sequence shown here is derived from an EMBL/GenBank/DDBJ whole genome shotgun (WGS) entry which is preliminary data.</text>
</comment>
<dbReference type="Gene3D" id="2.10.109.10">
    <property type="entry name" value="Umud Fragment, subunit A"/>
    <property type="match status" value="1"/>
</dbReference>
<dbReference type="InterPro" id="IPR019758">
    <property type="entry name" value="Pept_S26A_signal_pept_1_CS"/>
</dbReference>
<dbReference type="GO" id="GO:0006465">
    <property type="term" value="P:signal peptide processing"/>
    <property type="evidence" value="ECO:0007669"/>
    <property type="project" value="InterPro"/>
</dbReference>